<dbReference type="Proteomes" id="UP000186914">
    <property type="component" value="Unassembled WGS sequence"/>
</dbReference>
<evidence type="ECO:0000256" key="5">
    <source>
        <dbReference type="ARBA" id="ARBA00023136"/>
    </source>
</evidence>
<dbReference type="InterPro" id="IPR051907">
    <property type="entry name" value="DoxX-like_oxidoreductase"/>
</dbReference>
<keyword evidence="3 6" id="KW-0812">Transmembrane</keyword>
<dbReference type="PANTHER" id="PTHR33452">
    <property type="entry name" value="OXIDOREDUCTASE CATD-RELATED"/>
    <property type="match status" value="1"/>
</dbReference>
<organism evidence="7 8">
    <name type="scientific">Haladaptatus litoreus</name>
    <dbReference type="NCBI Taxonomy" id="553468"/>
    <lineage>
        <taxon>Archaea</taxon>
        <taxon>Methanobacteriati</taxon>
        <taxon>Methanobacteriota</taxon>
        <taxon>Stenosarchaea group</taxon>
        <taxon>Halobacteria</taxon>
        <taxon>Halobacteriales</taxon>
        <taxon>Haladaptataceae</taxon>
        <taxon>Haladaptatus</taxon>
    </lineage>
</organism>
<evidence type="ECO:0000313" key="7">
    <source>
        <dbReference type="EMBL" id="SIR84077.1"/>
    </source>
</evidence>
<keyword evidence="5 6" id="KW-0472">Membrane</keyword>
<dbReference type="GO" id="GO:0005886">
    <property type="term" value="C:plasma membrane"/>
    <property type="evidence" value="ECO:0007669"/>
    <property type="project" value="UniProtKB-SubCell"/>
</dbReference>
<evidence type="ECO:0000256" key="2">
    <source>
        <dbReference type="ARBA" id="ARBA00022475"/>
    </source>
</evidence>
<dbReference type="InterPro" id="IPR032808">
    <property type="entry name" value="DoxX"/>
</dbReference>
<accession>A0A1N7E7M1</accession>
<dbReference type="AlphaFoldDB" id="A0A1N7E7M1"/>
<dbReference type="RefSeq" id="WP_076432055.1">
    <property type="nucleotide sequence ID" value="NZ_FTNO01000005.1"/>
</dbReference>
<comment type="subcellular location">
    <subcellularLocation>
        <location evidence="1">Cell membrane</location>
        <topology evidence="1">Multi-pass membrane protein</topology>
    </subcellularLocation>
</comment>
<dbReference type="OrthoDB" id="275742at2157"/>
<evidence type="ECO:0000256" key="4">
    <source>
        <dbReference type="ARBA" id="ARBA00022989"/>
    </source>
</evidence>
<sequence>MSVTSQLRTWLPLVLRVLIALLVALPAAGKFLDYAGQVEFFTSLGIPAPELMVLVVGTVEAASAVMLLLGIAGRVAALALTSIMLVAIVTAGANPLNLTILLASLVVLALGTGPYSLWEPENRLRQSTA</sequence>
<keyword evidence="2" id="KW-1003">Cell membrane</keyword>
<name>A0A1N7E7M1_9EURY</name>
<keyword evidence="8" id="KW-1185">Reference proteome</keyword>
<evidence type="ECO:0000256" key="3">
    <source>
        <dbReference type="ARBA" id="ARBA00022692"/>
    </source>
</evidence>
<feature type="transmembrane region" description="Helical" evidence="6">
    <location>
        <begin position="51"/>
        <end position="69"/>
    </location>
</feature>
<evidence type="ECO:0000313" key="8">
    <source>
        <dbReference type="Proteomes" id="UP000186914"/>
    </source>
</evidence>
<dbReference type="EMBL" id="FTNO01000005">
    <property type="protein sequence ID" value="SIR84077.1"/>
    <property type="molecule type" value="Genomic_DNA"/>
</dbReference>
<keyword evidence="4 6" id="KW-1133">Transmembrane helix</keyword>
<proteinExistence type="predicted"/>
<evidence type="ECO:0000256" key="6">
    <source>
        <dbReference type="SAM" id="Phobius"/>
    </source>
</evidence>
<reference evidence="8" key="1">
    <citation type="submission" date="2017-01" db="EMBL/GenBank/DDBJ databases">
        <authorList>
            <person name="Varghese N."/>
            <person name="Submissions S."/>
        </authorList>
    </citation>
    <scope>NUCLEOTIDE SEQUENCE [LARGE SCALE GENOMIC DNA]</scope>
    <source>
        <strain evidence="8">CGMCC 1.7737</strain>
    </source>
</reference>
<gene>
    <name evidence="7" type="ORF">SAMN05421858_4093</name>
</gene>
<dbReference type="PANTHER" id="PTHR33452:SF1">
    <property type="entry name" value="INNER MEMBRANE PROTEIN YPHA-RELATED"/>
    <property type="match status" value="1"/>
</dbReference>
<evidence type="ECO:0000256" key="1">
    <source>
        <dbReference type="ARBA" id="ARBA00004651"/>
    </source>
</evidence>
<protein>
    <submittedName>
        <fullName evidence="7">Putative oxidoreductase</fullName>
    </submittedName>
</protein>
<dbReference type="Pfam" id="PF07681">
    <property type="entry name" value="DoxX"/>
    <property type="match status" value="1"/>
</dbReference>